<proteinExistence type="predicted"/>
<evidence type="ECO:0000313" key="2">
    <source>
        <dbReference type="Proteomes" id="UP000681722"/>
    </source>
</evidence>
<dbReference type="Proteomes" id="UP000681722">
    <property type="component" value="Unassembled WGS sequence"/>
</dbReference>
<evidence type="ECO:0000313" key="1">
    <source>
        <dbReference type="EMBL" id="CAF4533974.1"/>
    </source>
</evidence>
<sequence>MLNSHSSSTKKTTNERHKLDPKLFQMNWLTYQLGRFVFMLTDNNCSHIPSSFDSKVEKDQYFSKYFEAFYSIFVGFWSRHKVLTEKGLTKCKVDTCSQVFISDGHQKASRSVCVFDNICDISIPELGPILVGCCGTPMKAIKNGIKQVNTRYCSNHQTPQQRKETSQADRHSNKFIQISNDEKAQVQEMTVISHENLNESSMTNEPKLEDIKCEIFRSDYETHQKPSYGFLTSFHNCHVIIGFDESARAEG</sequence>
<organism evidence="1 2">
    <name type="scientific">Didymodactylos carnosus</name>
    <dbReference type="NCBI Taxonomy" id="1234261"/>
    <lineage>
        <taxon>Eukaryota</taxon>
        <taxon>Metazoa</taxon>
        <taxon>Spiralia</taxon>
        <taxon>Gnathifera</taxon>
        <taxon>Rotifera</taxon>
        <taxon>Eurotatoria</taxon>
        <taxon>Bdelloidea</taxon>
        <taxon>Philodinida</taxon>
        <taxon>Philodinidae</taxon>
        <taxon>Didymodactylos</taxon>
    </lineage>
</organism>
<comment type="caution">
    <text evidence="1">The sequence shown here is derived from an EMBL/GenBank/DDBJ whole genome shotgun (WGS) entry which is preliminary data.</text>
</comment>
<dbReference type="EMBL" id="CAJOBC010112190">
    <property type="protein sequence ID" value="CAF4533974.1"/>
    <property type="molecule type" value="Genomic_DNA"/>
</dbReference>
<dbReference type="AlphaFoldDB" id="A0A8S2Y4N2"/>
<feature type="non-terminal residue" evidence="1">
    <location>
        <position position="1"/>
    </location>
</feature>
<dbReference type="OrthoDB" id="9982111at2759"/>
<reference evidence="1" key="1">
    <citation type="submission" date="2021-02" db="EMBL/GenBank/DDBJ databases">
        <authorList>
            <person name="Nowell W R."/>
        </authorList>
    </citation>
    <scope>NUCLEOTIDE SEQUENCE</scope>
</reference>
<name>A0A8S2Y4N2_9BILA</name>
<gene>
    <name evidence="1" type="ORF">SRO942_LOCUS46310</name>
</gene>
<protein>
    <submittedName>
        <fullName evidence="1">Uncharacterized protein</fullName>
    </submittedName>
</protein>
<accession>A0A8S2Y4N2</accession>